<dbReference type="AlphaFoldDB" id="A0A498JY06"/>
<dbReference type="EMBL" id="RDQH01000331">
    <property type="protein sequence ID" value="RXH99986.1"/>
    <property type="molecule type" value="Genomic_DNA"/>
</dbReference>
<dbReference type="PANTHER" id="PTHR45979">
    <property type="entry name" value="PAP/OAS1 SUBSTRATE-BINDING DOMAIN SUPERFAMILY"/>
    <property type="match status" value="1"/>
</dbReference>
<keyword evidence="2" id="KW-1185">Reference proteome</keyword>
<organism evidence="1 2">
    <name type="scientific">Malus domestica</name>
    <name type="common">Apple</name>
    <name type="synonym">Pyrus malus</name>
    <dbReference type="NCBI Taxonomy" id="3750"/>
    <lineage>
        <taxon>Eukaryota</taxon>
        <taxon>Viridiplantae</taxon>
        <taxon>Streptophyta</taxon>
        <taxon>Embryophyta</taxon>
        <taxon>Tracheophyta</taxon>
        <taxon>Spermatophyta</taxon>
        <taxon>Magnoliopsida</taxon>
        <taxon>eudicotyledons</taxon>
        <taxon>Gunneridae</taxon>
        <taxon>Pentapetalae</taxon>
        <taxon>rosids</taxon>
        <taxon>fabids</taxon>
        <taxon>Rosales</taxon>
        <taxon>Rosaceae</taxon>
        <taxon>Amygdaloideae</taxon>
        <taxon>Maleae</taxon>
        <taxon>Malus</taxon>
    </lineage>
</organism>
<comment type="caution">
    <text evidence="1">The sequence shown here is derived from an EMBL/GenBank/DDBJ whole genome shotgun (WGS) entry which is preliminary data.</text>
</comment>
<dbReference type="Gene3D" id="3.30.460.10">
    <property type="entry name" value="Beta Polymerase, domain 2"/>
    <property type="match status" value="1"/>
</dbReference>
<dbReference type="InterPro" id="IPR058921">
    <property type="entry name" value="PAP/OAS1-rel"/>
</dbReference>
<name>A0A498JY06_MALDO</name>
<evidence type="ECO:0000313" key="1">
    <source>
        <dbReference type="EMBL" id="RXH99986.1"/>
    </source>
</evidence>
<dbReference type="STRING" id="3750.A0A498JY06"/>
<protein>
    <submittedName>
        <fullName evidence="1">Uncharacterized protein</fullName>
    </submittedName>
</protein>
<evidence type="ECO:0000313" key="2">
    <source>
        <dbReference type="Proteomes" id="UP000290289"/>
    </source>
</evidence>
<dbReference type="PANTHER" id="PTHR45979:SF2">
    <property type="entry name" value="PAP_OAS1 SUBSTRATE-BINDING DOMAIN SUPERFAMILY"/>
    <property type="match status" value="1"/>
</dbReference>
<dbReference type="InterPro" id="IPR043519">
    <property type="entry name" value="NT_sf"/>
</dbReference>
<accession>A0A498JY06</accession>
<feature type="non-terminal residue" evidence="1">
    <location>
        <position position="1"/>
    </location>
</feature>
<proteinExistence type="predicted"/>
<gene>
    <name evidence="1" type="ORF">DVH24_030477</name>
</gene>
<reference evidence="1 2" key="1">
    <citation type="submission" date="2018-10" db="EMBL/GenBank/DDBJ databases">
        <title>A high-quality apple genome assembly.</title>
        <authorList>
            <person name="Hu J."/>
        </authorList>
    </citation>
    <scope>NUCLEOTIDE SEQUENCE [LARGE SCALE GENOMIC DNA]</scope>
    <source>
        <strain evidence="2">cv. HFTH1</strain>
        <tissue evidence="1">Young leaf</tissue>
    </source>
</reference>
<sequence length="76" mass="8363">VPLKTYLPDGDIDLIALGVVNVEEALANDICTVLEREYQNMAAEFMVKLVKCLVQNIGVDISFTQFGGLCTLCFHV</sequence>
<dbReference type="Proteomes" id="UP000290289">
    <property type="component" value="Chromosome 5"/>
</dbReference>